<sequence>MRRKSTGWSVSPSAPFPVAGSVVYSGIDGAAHGPSVLFAEDGGTGDDAEKTRPDIVAAVVEG</sequence>
<gene>
    <name evidence="1" type="ORF">J2D73_04505</name>
</gene>
<dbReference type="RefSeq" id="WP_026398223.1">
    <property type="nucleotide sequence ID" value="NZ_JAFVMF010000004.1"/>
</dbReference>
<proteinExistence type="predicted"/>
<protein>
    <submittedName>
        <fullName evidence="1">Uncharacterized protein</fullName>
    </submittedName>
</protein>
<evidence type="ECO:0000313" key="1">
    <source>
        <dbReference type="EMBL" id="MBO1359059.1"/>
    </source>
</evidence>
<keyword evidence="2" id="KW-1185">Reference proteome</keyword>
<reference evidence="1 2" key="1">
    <citation type="submission" date="2021-03" db="EMBL/GenBank/DDBJ databases">
        <title>The complete genome sequence of Acetobacter sacchari TBRC 11175.</title>
        <authorList>
            <person name="Charoenyingcharoen P."/>
            <person name="Yukphan P."/>
        </authorList>
    </citation>
    <scope>NUCLEOTIDE SEQUENCE [LARGE SCALE GENOMIC DNA]</scope>
    <source>
        <strain evidence="1 2">TBRC 11175</strain>
    </source>
</reference>
<evidence type="ECO:0000313" key="2">
    <source>
        <dbReference type="Proteomes" id="UP000664771"/>
    </source>
</evidence>
<organism evidence="1 2">
    <name type="scientific">Acetobacter sacchari</name>
    <dbReference type="NCBI Taxonomy" id="2661687"/>
    <lineage>
        <taxon>Bacteria</taxon>
        <taxon>Pseudomonadati</taxon>
        <taxon>Pseudomonadota</taxon>
        <taxon>Alphaproteobacteria</taxon>
        <taxon>Acetobacterales</taxon>
        <taxon>Acetobacteraceae</taxon>
        <taxon>Acetobacter</taxon>
    </lineage>
</organism>
<dbReference type="EMBL" id="JAFVMF010000004">
    <property type="protein sequence ID" value="MBO1359059.1"/>
    <property type="molecule type" value="Genomic_DNA"/>
</dbReference>
<comment type="caution">
    <text evidence="1">The sequence shown here is derived from an EMBL/GenBank/DDBJ whole genome shotgun (WGS) entry which is preliminary data.</text>
</comment>
<dbReference type="Proteomes" id="UP000664771">
    <property type="component" value="Unassembled WGS sequence"/>
</dbReference>
<name>A0ABS3LT36_9PROT</name>
<accession>A0ABS3LT36</accession>